<keyword evidence="1" id="KW-1133">Transmembrane helix</keyword>
<protein>
    <submittedName>
        <fullName evidence="2">Uncharacterized protein</fullName>
    </submittedName>
</protein>
<feature type="transmembrane region" description="Helical" evidence="1">
    <location>
        <begin position="42"/>
        <end position="68"/>
    </location>
</feature>
<dbReference type="OrthoDB" id="1750926at2"/>
<evidence type="ECO:0000313" key="3">
    <source>
        <dbReference type="Proteomes" id="UP000295788"/>
    </source>
</evidence>
<evidence type="ECO:0000313" key="2">
    <source>
        <dbReference type="EMBL" id="TCS79548.1"/>
    </source>
</evidence>
<comment type="caution">
    <text evidence="2">The sequence shown here is derived from an EMBL/GenBank/DDBJ whole genome shotgun (WGS) entry which is preliminary data.</text>
</comment>
<gene>
    <name evidence="2" type="ORF">EDD72_1206</name>
</gene>
<keyword evidence="1" id="KW-0472">Membrane</keyword>
<feature type="transmembrane region" description="Helical" evidence="1">
    <location>
        <begin position="80"/>
        <end position="104"/>
    </location>
</feature>
<sequence>MNQRVSELTRIALLASFIAVTGMIKIPTGFPGSEFQLSAPLAVAIVVTFGFWRYFIAGLIASSVLFMLGLHTILNVEVAILFRLVAGGIIALFRTSLGVILIAGPIGSLIARIGLAYTLQIEPLPLILTAIPGMIYTVITVYPLTKVLQRANKVVWRSYESV</sequence>
<feature type="transmembrane region" description="Helical" evidence="1">
    <location>
        <begin position="124"/>
        <end position="144"/>
    </location>
</feature>
<reference evidence="2 3" key="1">
    <citation type="submission" date="2019-03" db="EMBL/GenBank/DDBJ databases">
        <title>Genomic Encyclopedia of Type Strains, Phase IV (KMG-IV): sequencing the most valuable type-strain genomes for metagenomic binning, comparative biology and taxonomic classification.</title>
        <authorList>
            <person name="Goeker M."/>
        </authorList>
    </citation>
    <scope>NUCLEOTIDE SEQUENCE [LARGE SCALE GENOMIC DNA]</scope>
    <source>
        <strain evidence="2 3">DSM 23802</strain>
    </source>
</reference>
<evidence type="ECO:0000256" key="1">
    <source>
        <dbReference type="SAM" id="Phobius"/>
    </source>
</evidence>
<keyword evidence="3" id="KW-1185">Reference proteome</keyword>
<keyword evidence="1" id="KW-0812">Transmembrane</keyword>
<dbReference type="RefSeq" id="WP_132770074.1">
    <property type="nucleotide sequence ID" value="NZ_SMAB01000020.1"/>
</dbReference>
<feature type="transmembrane region" description="Helical" evidence="1">
    <location>
        <begin position="12"/>
        <end position="30"/>
    </location>
</feature>
<organism evidence="2 3">
    <name type="scientific">Tepidibacillus fermentans</name>
    <dbReference type="NCBI Taxonomy" id="1281767"/>
    <lineage>
        <taxon>Bacteria</taxon>
        <taxon>Bacillati</taxon>
        <taxon>Bacillota</taxon>
        <taxon>Bacilli</taxon>
        <taxon>Bacillales</taxon>
        <taxon>Bacillaceae</taxon>
        <taxon>Tepidibacillus</taxon>
    </lineage>
</organism>
<accession>A0A4R3K9E6</accession>
<name>A0A4R3K9E6_9BACI</name>
<proteinExistence type="predicted"/>
<dbReference type="AlphaFoldDB" id="A0A4R3K9E6"/>
<dbReference type="Proteomes" id="UP000295788">
    <property type="component" value="Unassembled WGS sequence"/>
</dbReference>
<dbReference type="EMBL" id="SMAB01000020">
    <property type="protein sequence ID" value="TCS79548.1"/>
    <property type="molecule type" value="Genomic_DNA"/>
</dbReference>